<feature type="transmembrane region" description="Helical" evidence="1">
    <location>
        <begin position="21"/>
        <end position="40"/>
    </location>
</feature>
<keyword evidence="1" id="KW-0812">Transmembrane</keyword>
<sequence length="102" mass="11122">MTTPTQVRRPWRSTVRTVVQLVLAVATLVPLVAAGVYVDLEQAPAIVGQVLAAAAVITRVMALPAVEAFLKQWAPWLAAEPSPKVYIDRSDEQEPPGQHRLE</sequence>
<protein>
    <recommendedName>
        <fullName evidence="4">Holin</fullName>
    </recommendedName>
</protein>
<feature type="transmembrane region" description="Helical" evidence="1">
    <location>
        <begin position="46"/>
        <end position="66"/>
    </location>
</feature>
<dbReference type="RefSeq" id="WP_307199201.1">
    <property type="nucleotide sequence ID" value="NZ_JAUTAN010000001.1"/>
</dbReference>
<proteinExistence type="predicted"/>
<gene>
    <name evidence="2" type="ORF">QE405_001083</name>
</gene>
<dbReference type="Proteomes" id="UP001239215">
    <property type="component" value="Unassembled WGS sequence"/>
</dbReference>
<evidence type="ECO:0000256" key="1">
    <source>
        <dbReference type="SAM" id="Phobius"/>
    </source>
</evidence>
<organism evidence="2 3">
    <name type="scientific">Nocardioides zeae</name>
    <dbReference type="NCBI Taxonomy" id="1457234"/>
    <lineage>
        <taxon>Bacteria</taxon>
        <taxon>Bacillati</taxon>
        <taxon>Actinomycetota</taxon>
        <taxon>Actinomycetes</taxon>
        <taxon>Propionibacteriales</taxon>
        <taxon>Nocardioidaceae</taxon>
        <taxon>Nocardioides</taxon>
    </lineage>
</organism>
<keyword evidence="1" id="KW-0472">Membrane</keyword>
<evidence type="ECO:0000313" key="2">
    <source>
        <dbReference type="EMBL" id="MDQ1103799.1"/>
    </source>
</evidence>
<dbReference type="EMBL" id="JAUTAN010000001">
    <property type="protein sequence ID" value="MDQ1103799.1"/>
    <property type="molecule type" value="Genomic_DNA"/>
</dbReference>
<reference evidence="2" key="1">
    <citation type="submission" date="2023-07" db="EMBL/GenBank/DDBJ databases">
        <title>Functional and genomic diversity of the sorghum phyllosphere microbiome.</title>
        <authorList>
            <person name="Shade A."/>
        </authorList>
    </citation>
    <scope>NUCLEOTIDE SEQUENCE</scope>
    <source>
        <strain evidence="2">SORGH_AS_1067</strain>
    </source>
</reference>
<name>A0AAJ1TXY7_9ACTN</name>
<dbReference type="AlphaFoldDB" id="A0AAJ1TXY7"/>
<keyword evidence="1" id="KW-1133">Transmembrane helix</keyword>
<evidence type="ECO:0008006" key="4">
    <source>
        <dbReference type="Google" id="ProtNLM"/>
    </source>
</evidence>
<comment type="caution">
    <text evidence="2">The sequence shown here is derived from an EMBL/GenBank/DDBJ whole genome shotgun (WGS) entry which is preliminary data.</text>
</comment>
<evidence type="ECO:0000313" key="3">
    <source>
        <dbReference type="Proteomes" id="UP001239215"/>
    </source>
</evidence>
<accession>A0AAJ1TXY7</accession>